<dbReference type="Pfam" id="PF01471">
    <property type="entry name" value="PG_binding_1"/>
    <property type="match status" value="1"/>
</dbReference>
<dbReference type="Gene3D" id="1.10.101.10">
    <property type="entry name" value="PGBD-like superfamily/PGBD"/>
    <property type="match status" value="1"/>
</dbReference>
<evidence type="ECO:0000256" key="1">
    <source>
        <dbReference type="SAM" id="SignalP"/>
    </source>
</evidence>
<dbReference type="Proteomes" id="UP000256899">
    <property type="component" value="Unassembled WGS sequence"/>
</dbReference>
<name>A0A3E0U3N3_9GAMM</name>
<dbReference type="InterPro" id="IPR002477">
    <property type="entry name" value="Peptidoglycan-bd-like"/>
</dbReference>
<feature type="domain" description="Peptidoglycan binding-like" evidence="2">
    <location>
        <begin position="146"/>
        <end position="196"/>
    </location>
</feature>
<dbReference type="InterPro" id="IPR036365">
    <property type="entry name" value="PGBD-like_sf"/>
</dbReference>
<reference evidence="4" key="1">
    <citation type="submission" date="2018-08" db="EMBL/GenBank/DDBJ databases">
        <title>Thalassotalea euphylliae genome.</title>
        <authorList>
            <person name="Summers S."/>
            <person name="Rice S.A."/>
            <person name="Freckelton M.L."/>
            <person name="Nedved B.T."/>
            <person name="Hadfield M.G."/>
        </authorList>
    </citation>
    <scope>NUCLEOTIDE SEQUENCE [LARGE SCALE GENOMIC DNA]</scope>
    <source>
        <strain evidence="4">H3</strain>
    </source>
</reference>
<keyword evidence="4" id="KW-1185">Reference proteome</keyword>
<feature type="chain" id="PRO_5017580292" evidence="1">
    <location>
        <begin position="25"/>
        <end position="202"/>
    </location>
</feature>
<dbReference type="InterPro" id="IPR036366">
    <property type="entry name" value="PGBDSf"/>
</dbReference>
<keyword evidence="1" id="KW-0732">Signal</keyword>
<organism evidence="3 4">
    <name type="scientific">Thalassotalea euphylliae</name>
    <dbReference type="NCBI Taxonomy" id="1655234"/>
    <lineage>
        <taxon>Bacteria</taxon>
        <taxon>Pseudomonadati</taxon>
        <taxon>Pseudomonadota</taxon>
        <taxon>Gammaproteobacteria</taxon>
        <taxon>Alteromonadales</taxon>
        <taxon>Colwelliaceae</taxon>
        <taxon>Thalassotalea</taxon>
    </lineage>
</organism>
<dbReference type="SUPFAM" id="SSF47090">
    <property type="entry name" value="PGBD-like"/>
    <property type="match status" value="1"/>
</dbReference>
<dbReference type="EMBL" id="QUOT01000001">
    <property type="protein sequence ID" value="REL31324.1"/>
    <property type="molecule type" value="Genomic_DNA"/>
</dbReference>
<gene>
    <name evidence="3" type="ORF">DXX94_11720</name>
</gene>
<evidence type="ECO:0000313" key="4">
    <source>
        <dbReference type="Proteomes" id="UP000256899"/>
    </source>
</evidence>
<sequence>MKNIKILLFTINLTLLALTTNVLAADKDGKFAAKGAARKSCADFLTATEQRNSDFLLYAGWLEGYITSFNQVQAKNYDISPWQTTELLLMLLQKHCQSNPEIKYFDAANSLIKSIFPIRLNEEDTIVKIQVGDAVGFHYEEILLRAKQRLKAMGFYKDEVDGKQFTTIDSKAFLAYQKKLGLKETGMPDQATLASLFLKALN</sequence>
<evidence type="ECO:0000259" key="2">
    <source>
        <dbReference type="Pfam" id="PF01471"/>
    </source>
</evidence>
<protein>
    <submittedName>
        <fullName evidence="3">Peptidoglycan-binding protein</fullName>
    </submittedName>
</protein>
<feature type="signal peptide" evidence="1">
    <location>
        <begin position="1"/>
        <end position="24"/>
    </location>
</feature>
<dbReference type="RefSeq" id="WP_116016069.1">
    <property type="nucleotide sequence ID" value="NZ_QUOT01000001.1"/>
</dbReference>
<dbReference type="AlphaFoldDB" id="A0A3E0U3N3"/>
<proteinExistence type="predicted"/>
<comment type="caution">
    <text evidence="3">The sequence shown here is derived from an EMBL/GenBank/DDBJ whole genome shotgun (WGS) entry which is preliminary data.</text>
</comment>
<accession>A0A3E0U3N3</accession>
<evidence type="ECO:0000313" key="3">
    <source>
        <dbReference type="EMBL" id="REL31324.1"/>
    </source>
</evidence>